<sequence length="171" mass="18620">MNLKIIFLILLIPFIGCNGCSQSAQKKRANRNNNSKPSSSRDGQKNIIKMIKIGGVYQVPVEVNGVPMHFIFDTGSSTISISSAEALFLYKQGSLEISDFMGVANFIDASGNISNGTLINLKTIKIGNRELSNVRASVVLNLKAPLLLGQSALEKFGKISIDNRNKEITFE</sequence>
<dbReference type="Pfam" id="PF13975">
    <property type="entry name" value="gag-asp_proteas"/>
    <property type="match status" value="1"/>
</dbReference>
<accession>A0A291QRB9</accession>
<dbReference type="EMBL" id="CP023777">
    <property type="protein sequence ID" value="ATL46432.1"/>
    <property type="molecule type" value="Genomic_DNA"/>
</dbReference>
<dbReference type="PROSITE" id="PS00141">
    <property type="entry name" value="ASP_PROTEASE"/>
    <property type="match status" value="1"/>
</dbReference>
<dbReference type="InterPro" id="IPR001969">
    <property type="entry name" value="Aspartic_peptidase_AS"/>
</dbReference>
<feature type="signal peptide" evidence="1">
    <location>
        <begin position="1"/>
        <end position="23"/>
    </location>
</feature>
<dbReference type="Gene3D" id="2.40.70.10">
    <property type="entry name" value="Acid Proteases"/>
    <property type="match status" value="1"/>
</dbReference>
<reference evidence="2 3" key="1">
    <citation type="submission" date="2017-10" db="EMBL/GenBank/DDBJ databases">
        <title>Paenichitinophaga pekingensis gen. nov., sp. nov., isolated from activated sludge.</title>
        <authorList>
            <person name="Jin D."/>
            <person name="Kong X."/>
            <person name="Deng Y."/>
            <person name="Bai Z."/>
        </authorList>
    </citation>
    <scope>NUCLEOTIDE SEQUENCE [LARGE SCALE GENOMIC DNA]</scope>
    <source>
        <strain evidence="2 3">13</strain>
    </source>
</reference>
<feature type="chain" id="PRO_5012787441" description="TIGR02281 family clan AA aspartic protease" evidence="1">
    <location>
        <begin position="24"/>
        <end position="171"/>
    </location>
</feature>
<evidence type="ECO:0000313" key="3">
    <source>
        <dbReference type="Proteomes" id="UP000220133"/>
    </source>
</evidence>
<dbReference type="OrthoDB" id="947490at2"/>
<keyword evidence="3" id="KW-1185">Reference proteome</keyword>
<proteinExistence type="predicted"/>
<evidence type="ECO:0000313" key="2">
    <source>
        <dbReference type="EMBL" id="ATL46432.1"/>
    </source>
</evidence>
<evidence type="ECO:0008006" key="4">
    <source>
        <dbReference type="Google" id="ProtNLM"/>
    </source>
</evidence>
<dbReference type="AlphaFoldDB" id="A0A291QRB9"/>
<protein>
    <recommendedName>
        <fullName evidence="4">TIGR02281 family clan AA aspartic protease</fullName>
    </recommendedName>
</protein>
<dbReference type="SUPFAM" id="SSF50630">
    <property type="entry name" value="Acid proteases"/>
    <property type="match status" value="1"/>
</dbReference>
<dbReference type="KEGG" id="cbae:COR50_04160"/>
<gene>
    <name evidence="2" type="ORF">COR50_04160</name>
</gene>
<dbReference type="GO" id="GO:0006508">
    <property type="term" value="P:proteolysis"/>
    <property type="evidence" value="ECO:0007669"/>
    <property type="project" value="InterPro"/>
</dbReference>
<keyword evidence="1" id="KW-0732">Signal</keyword>
<name>A0A291QRB9_9BACT</name>
<evidence type="ECO:0000256" key="1">
    <source>
        <dbReference type="SAM" id="SignalP"/>
    </source>
</evidence>
<dbReference type="GO" id="GO:0004190">
    <property type="term" value="F:aspartic-type endopeptidase activity"/>
    <property type="evidence" value="ECO:0007669"/>
    <property type="project" value="InterPro"/>
</dbReference>
<dbReference type="InterPro" id="IPR021109">
    <property type="entry name" value="Peptidase_aspartic_dom_sf"/>
</dbReference>
<dbReference type="Proteomes" id="UP000220133">
    <property type="component" value="Chromosome"/>
</dbReference>
<organism evidence="2 3">
    <name type="scientific">Chitinophaga caeni</name>
    <dbReference type="NCBI Taxonomy" id="2029983"/>
    <lineage>
        <taxon>Bacteria</taxon>
        <taxon>Pseudomonadati</taxon>
        <taxon>Bacteroidota</taxon>
        <taxon>Chitinophagia</taxon>
        <taxon>Chitinophagales</taxon>
        <taxon>Chitinophagaceae</taxon>
        <taxon>Chitinophaga</taxon>
    </lineage>
</organism>